<evidence type="ECO:0000256" key="2">
    <source>
        <dbReference type="SAM" id="Phobius"/>
    </source>
</evidence>
<gene>
    <name evidence="3" type="ORF">B0T10DRAFT_60438</name>
</gene>
<keyword evidence="4" id="KW-1185">Reference proteome</keyword>
<dbReference type="EMBL" id="JAGPYM010000012">
    <property type="protein sequence ID" value="KAH6888726.1"/>
    <property type="molecule type" value="Genomic_DNA"/>
</dbReference>
<keyword evidence="2" id="KW-1133">Transmembrane helix</keyword>
<organism evidence="3 4">
    <name type="scientific">Thelonectria olida</name>
    <dbReference type="NCBI Taxonomy" id="1576542"/>
    <lineage>
        <taxon>Eukaryota</taxon>
        <taxon>Fungi</taxon>
        <taxon>Dikarya</taxon>
        <taxon>Ascomycota</taxon>
        <taxon>Pezizomycotina</taxon>
        <taxon>Sordariomycetes</taxon>
        <taxon>Hypocreomycetidae</taxon>
        <taxon>Hypocreales</taxon>
        <taxon>Nectriaceae</taxon>
        <taxon>Thelonectria</taxon>
    </lineage>
</organism>
<feature type="transmembrane region" description="Helical" evidence="2">
    <location>
        <begin position="36"/>
        <end position="54"/>
    </location>
</feature>
<sequence>MITSTLDHNVGGTERNSLAKIILFCSARAWRGNLRVILQASAILFTVFIIFGLMPSHLDGSSLTGYKDVLSWSAKPISHSNLRIVVFGSPDVTGSATDPQKRRTTWTEELCKQMNCTSHISLVPETHGLASNSIYAKELSELRDITDKTNITEKPALDYAFIGEQYPVPHNTPDLAAQVDKFLAMPLPDVDDVPHETLWVFSFGSWEIWNLAAMPRDVAEELIDSTVKHIFDQVEKLYAKSLDSKSIAFSDFWSNATESQITELTDPEAIKSVDERKLESFRVIIPKLFDITITPGWRGRPAPTFPGSVAEHTRNALWLTRFWDEAVDFNLRHWKKKGAKKPMDFESTDPRAPATPESKPTRREGGVEKREDDSGKDSSIFDWLPSALRPKVLNETKFVDDRVIYAPYPFRNGIRIDNAQIILDAITEEEMHRSEVRDSEGHGTLSRDDLNRYLDVWSPCVEASLDDLTVDTDEVTVECAVPHDHLFYDAFTVSHRAIVSLGQPMYDEIMDKLFVRQPKTSWFY</sequence>
<reference evidence="3 4" key="1">
    <citation type="journal article" date="2021" name="Nat. Commun.">
        <title>Genetic determinants of endophytism in the Arabidopsis root mycobiome.</title>
        <authorList>
            <person name="Mesny F."/>
            <person name="Miyauchi S."/>
            <person name="Thiergart T."/>
            <person name="Pickel B."/>
            <person name="Atanasova L."/>
            <person name="Karlsson M."/>
            <person name="Huettel B."/>
            <person name="Barry K.W."/>
            <person name="Haridas S."/>
            <person name="Chen C."/>
            <person name="Bauer D."/>
            <person name="Andreopoulos W."/>
            <person name="Pangilinan J."/>
            <person name="LaButti K."/>
            <person name="Riley R."/>
            <person name="Lipzen A."/>
            <person name="Clum A."/>
            <person name="Drula E."/>
            <person name="Henrissat B."/>
            <person name="Kohler A."/>
            <person name="Grigoriev I.V."/>
            <person name="Martin F.M."/>
            <person name="Hacquard S."/>
        </authorList>
    </citation>
    <scope>NUCLEOTIDE SEQUENCE [LARGE SCALE GENOMIC DNA]</scope>
    <source>
        <strain evidence="3 4">MPI-CAGE-CH-0241</strain>
    </source>
</reference>
<dbReference type="AlphaFoldDB" id="A0A9P8W2Y4"/>
<feature type="region of interest" description="Disordered" evidence="1">
    <location>
        <begin position="340"/>
        <end position="377"/>
    </location>
</feature>
<feature type="compositionally biased region" description="Basic and acidic residues" evidence="1">
    <location>
        <begin position="359"/>
        <end position="376"/>
    </location>
</feature>
<comment type="caution">
    <text evidence="3">The sequence shown here is derived from an EMBL/GenBank/DDBJ whole genome shotgun (WGS) entry which is preliminary data.</text>
</comment>
<dbReference type="Proteomes" id="UP000777438">
    <property type="component" value="Unassembled WGS sequence"/>
</dbReference>
<evidence type="ECO:0000313" key="4">
    <source>
        <dbReference type="Proteomes" id="UP000777438"/>
    </source>
</evidence>
<keyword evidence="2" id="KW-0472">Membrane</keyword>
<name>A0A9P8W2Y4_9HYPO</name>
<proteinExistence type="predicted"/>
<accession>A0A9P8W2Y4</accession>
<protein>
    <submittedName>
        <fullName evidence="3">Uncharacterized protein</fullName>
    </submittedName>
</protein>
<keyword evidence="2" id="KW-0812">Transmembrane</keyword>
<evidence type="ECO:0000256" key="1">
    <source>
        <dbReference type="SAM" id="MobiDB-lite"/>
    </source>
</evidence>
<dbReference type="OrthoDB" id="5278722at2759"/>
<evidence type="ECO:0000313" key="3">
    <source>
        <dbReference type="EMBL" id="KAH6888726.1"/>
    </source>
</evidence>